<dbReference type="AlphaFoldDB" id="A0A024G3A4"/>
<dbReference type="Gene3D" id="3.40.50.1000">
    <property type="entry name" value="HAD superfamily/HAD-like"/>
    <property type="match status" value="1"/>
</dbReference>
<dbReference type="GO" id="GO:0008253">
    <property type="term" value="F:5'-nucleotidase activity"/>
    <property type="evidence" value="ECO:0007669"/>
    <property type="project" value="UniProtKB-EC"/>
</dbReference>
<dbReference type="STRING" id="65357.A0A024G3A4"/>
<evidence type="ECO:0000256" key="1">
    <source>
        <dbReference type="ARBA" id="ARBA00000815"/>
    </source>
</evidence>
<evidence type="ECO:0000313" key="9">
    <source>
        <dbReference type="EMBL" id="CCI41146.1"/>
    </source>
</evidence>
<evidence type="ECO:0000256" key="8">
    <source>
        <dbReference type="ARBA" id="ARBA00023080"/>
    </source>
</evidence>
<evidence type="ECO:0000256" key="4">
    <source>
        <dbReference type="ARBA" id="ARBA00022723"/>
    </source>
</evidence>
<dbReference type="InterPro" id="IPR036412">
    <property type="entry name" value="HAD-like_sf"/>
</dbReference>
<evidence type="ECO:0000313" key="10">
    <source>
        <dbReference type="Proteomes" id="UP000053237"/>
    </source>
</evidence>
<dbReference type="EMBL" id="CAIX01000015">
    <property type="protein sequence ID" value="CCI41146.1"/>
    <property type="molecule type" value="Genomic_DNA"/>
</dbReference>
<dbReference type="GO" id="GO:0009117">
    <property type="term" value="P:nucleotide metabolic process"/>
    <property type="evidence" value="ECO:0007669"/>
    <property type="project" value="UniProtKB-KW"/>
</dbReference>
<dbReference type="SUPFAM" id="SSF56784">
    <property type="entry name" value="HAD-like"/>
    <property type="match status" value="1"/>
</dbReference>
<accession>A0A024G3A4</accession>
<dbReference type="InterPro" id="IPR023214">
    <property type="entry name" value="HAD_sf"/>
</dbReference>
<dbReference type="Proteomes" id="UP000053237">
    <property type="component" value="Unassembled WGS sequence"/>
</dbReference>
<dbReference type="SFLD" id="SFLDG01128">
    <property type="entry name" value="C1.4:_5'-Nucleotidase_Like"/>
    <property type="match status" value="1"/>
</dbReference>
<reference evidence="9 10" key="1">
    <citation type="submission" date="2012-05" db="EMBL/GenBank/DDBJ databases">
        <title>Recombination and specialization in a pathogen metapopulation.</title>
        <authorList>
            <person name="Gardiner A."/>
            <person name="Kemen E."/>
            <person name="Schultz-Larsen T."/>
            <person name="MacLean D."/>
            <person name="Van Oosterhout C."/>
            <person name="Jones J.D.G."/>
        </authorList>
    </citation>
    <scope>NUCLEOTIDE SEQUENCE [LARGE SCALE GENOMIC DNA]</scope>
    <source>
        <strain evidence="9 10">Ac Nc2</strain>
    </source>
</reference>
<evidence type="ECO:0000256" key="3">
    <source>
        <dbReference type="ARBA" id="ARBA00012643"/>
    </source>
</evidence>
<protein>
    <recommendedName>
        <fullName evidence="3">5'-nucleotidase</fullName>
        <ecNumber evidence="3">3.1.3.5</ecNumber>
    </recommendedName>
</protein>
<name>A0A024G3A4_9STRA</name>
<proteinExistence type="inferred from homology"/>
<dbReference type="SFLD" id="SFLDS00003">
    <property type="entry name" value="Haloacid_Dehalogenase"/>
    <property type="match status" value="1"/>
</dbReference>
<keyword evidence="8" id="KW-0546">Nucleotide metabolism</keyword>
<comment type="similarity">
    <text evidence="2">Belongs to the pyrimidine 5'-nucleotidase family.</text>
</comment>
<keyword evidence="7" id="KW-0460">Magnesium</keyword>
<dbReference type="PANTHER" id="PTHR13045">
    <property type="entry name" value="5'-NUCLEOTIDASE"/>
    <property type="match status" value="1"/>
</dbReference>
<organism evidence="9 10">
    <name type="scientific">Albugo candida</name>
    <dbReference type="NCBI Taxonomy" id="65357"/>
    <lineage>
        <taxon>Eukaryota</taxon>
        <taxon>Sar</taxon>
        <taxon>Stramenopiles</taxon>
        <taxon>Oomycota</taxon>
        <taxon>Peronosporomycetes</taxon>
        <taxon>Albuginales</taxon>
        <taxon>Albuginaceae</taxon>
        <taxon>Albugo</taxon>
    </lineage>
</organism>
<dbReference type="GO" id="GO:0000287">
    <property type="term" value="F:magnesium ion binding"/>
    <property type="evidence" value="ECO:0007669"/>
    <property type="project" value="InterPro"/>
</dbReference>
<comment type="catalytic activity">
    <reaction evidence="1">
        <text>a ribonucleoside 5'-phosphate + H2O = a ribonucleoside + phosphate</text>
        <dbReference type="Rhea" id="RHEA:12484"/>
        <dbReference type="ChEBI" id="CHEBI:15377"/>
        <dbReference type="ChEBI" id="CHEBI:18254"/>
        <dbReference type="ChEBI" id="CHEBI:43474"/>
        <dbReference type="ChEBI" id="CHEBI:58043"/>
        <dbReference type="EC" id="3.1.3.5"/>
    </reaction>
</comment>
<keyword evidence="6" id="KW-0378">Hydrolase</keyword>
<dbReference type="FunFam" id="1.10.150.340:FF:000001">
    <property type="entry name" value="Cytosolic 5-nucleotidase 3-like"/>
    <property type="match status" value="1"/>
</dbReference>
<dbReference type="EC" id="3.1.3.5" evidence="3"/>
<dbReference type="InterPro" id="IPR006434">
    <property type="entry name" value="Pyrimidine_nucleotidase_eu"/>
</dbReference>
<keyword evidence="10" id="KW-1185">Reference proteome</keyword>
<dbReference type="Pfam" id="PF05822">
    <property type="entry name" value="UMPH-1"/>
    <property type="match status" value="1"/>
</dbReference>
<dbReference type="OrthoDB" id="10014216at2759"/>
<dbReference type="GO" id="GO:0005737">
    <property type="term" value="C:cytoplasm"/>
    <property type="evidence" value="ECO:0007669"/>
    <property type="project" value="InterPro"/>
</dbReference>
<evidence type="ECO:0000256" key="7">
    <source>
        <dbReference type="ARBA" id="ARBA00022842"/>
    </source>
</evidence>
<keyword evidence="4" id="KW-0479">Metal-binding</keyword>
<evidence type="ECO:0000256" key="2">
    <source>
        <dbReference type="ARBA" id="ARBA00008389"/>
    </source>
</evidence>
<keyword evidence="5" id="KW-0547">Nucleotide-binding</keyword>
<evidence type="ECO:0000256" key="6">
    <source>
        <dbReference type="ARBA" id="ARBA00022801"/>
    </source>
</evidence>
<gene>
    <name evidence="9" type="ORF">BN9_019300</name>
</gene>
<sequence length="290" mass="33046">MIVRDSDSFARKWKKFAADGIDHLVVIADFDYTLTTYHKNSGEQADTSHGILSAGGSINEAMTSRGRALFQQFYPIEQSTTLTDEEKLPHMIEWWNMEHQNFVENGLTKSLLVEAVTDSSVLFRPGFHELFTLLERNAVPTLIFSAGLSDVIRELLSKEYASWNRSVPKNVHIVSNLMRFDPSGRLVGFQDKLIHCLNKNASVIVGTDFHKQIKMEKRHNILLLGDSISDVRMAHGLEYEEDEIIRIGFHNTQTTERLDAYLEHFDVVLTEDASLFAVETFISLLKDQKV</sequence>
<comment type="caution">
    <text evidence="9">The sequence shown here is derived from an EMBL/GenBank/DDBJ whole genome shotgun (WGS) entry which is preliminary data.</text>
</comment>
<dbReference type="Gene3D" id="1.10.150.340">
    <property type="entry name" value="Pyrimidine 5'-nucleotidase (UMPH-1), N-terminal domain"/>
    <property type="match status" value="1"/>
</dbReference>
<dbReference type="GO" id="GO:0000166">
    <property type="term" value="F:nucleotide binding"/>
    <property type="evidence" value="ECO:0007669"/>
    <property type="project" value="UniProtKB-KW"/>
</dbReference>
<dbReference type="PANTHER" id="PTHR13045:SF0">
    <property type="entry name" value="7-METHYLGUANOSINE PHOSPHATE-SPECIFIC 5'-NUCLEOTIDASE"/>
    <property type="match status" value="1"/>
</dbReference>
<evidence type="ECO:0000256" key="5">
    <source>
        <dbReference type="ARBA" id="ARBA00022741"/>
    </source>
</evidence>
<dbReference type="InParanoid" id="A0A024G3A4"/>